<name>A0ACC1RTN4_9APHY</name>
<evidence type="ECO:0000313" key="2">
    <source>
        <dbReference type="Proteomes" id="UP001148662"/>
    </source>
</evidence>
<keyword evidence="2" id="KW-1185">Reference proteome</keyword>
<accession>A0ACC1RTN4</accession>
<dbReference type="Proteomes" id="UP001148662">
    <property type="component" value="Unassembled WGS sequence"/>
</dbReference>
<proteinExistence type="predicted"/>
<protein>
    <submittedName>
        <fullName evidence="1">Uncharacterized protein</fullName>
    </submittedName>
</protein>
<evidence type="ECO:0000313" key="1">
    <source>
        <dbReference type="EMBL" id="KAJ3525055.1"/>
    </source>
</evidence>
<dbReference type="EMBL" id="JANHOG010002279">
    <property type="protein sequence ID" value="KAJ3525055.1"/>
    <property type="molecule type" value="Genomic_DNA"/>
</dbReference>
<organism evidence="1 2">
    <name type="scientific">Phlebia brevispora</name>
    <dbReference type="NCBI Taxonomy" id="194682"/>
    <lineage>
        <taxon>Eukaryota</taxon>
        <taxon>Fungi</taxon>
        <taxon>Dikarya</taxon>
        <taxon>Basidiomycota</taxon>
        <taxon>Agaricomycotina</taxon>
        <taxon>Agaricomycetes</taxon>
        <taxon>Polyporales</taxon>
        <taxon>Meruliaceae</taxon>
        <taxon>Phlebia</taxon>
    </lineage>
</organism>
<sequence>MSITATMKIEMQPGLLTTADVFPQLWEVELPLRDGILAIVFCGLVAHAIFKRWEPMRLSVVFPLLVLVPGFLSTLLSPHFSRTQSICVAFLAYIGTLLTSIVLYRIGPFHPLARYPGPLPARISKLWHVWIVSRGKQHLYLQRMHEKYGDVVRMGPNELCIRDASCIIPVMGATGLPKGPSWAGRNLHPKIPALIADRDPAEHARRRKPWNRAFNTSSLREFQPVIVKRVHELVECLGERQGQIIDLAEWVSWFTYDFMGDMVYGGWTDMMKNGSDNEGLWHLIKSGLDVAVLYEHAPWISYYTAMFPWVGNDLKTMRKMGFARTEQRYQQGSTTRDLFYYLSNEDGAEKVPPPRHIVIGDGVLALIAGSDTTATVLSNTLWCLLCHPEAYKRLQEEVDKFYPPGEDSLDGKYVNDMPYLEAVV</sequence>
<reference evidence="1" key="1">
    <citation type="submission" date="2022-07" db="EMBL/GenBank/DDBJ databases">
        <title>Genome Sequence of Phlebia brevispora.</title>
        <authorList>
            <person name="Buettner E."/>
        </authorList>
    </citation>
    <scope>NUCLEOTIDE SEQUENCE</scope>
    <source>
        <strain evidence="1">MPL23</strain>
    </source>
</reference>
<comment type="caution">
    <text evidence="1">The sequence shown here is derived from an EMBL/GenBank/DDBJ whole genome shotgun (WGS) entry which is preliminary data.</text>
</comment>
<gene>
    <name evidence="1" type="ORF">NM688_g8461</name>
</gene>